<dbReference type="InterPro" id="IPR008947">
    <property type="entry name" value="PLipase_C/P1_nuclease_dom_sf"/>
</dbReference>
<dbReference type="InterPro" id="IPR001322">
    <property type="entry name" value="Lamin_tail_dom"/>
</dbReference>
<gene>
    <name evidence="4" type="ORF">A3H02_02535</name>
</gene>
<feature type="compositionally biased region" description="Polar residues" evidence="1">
    <location>
        <begin position="759"/>
        <end position="768"/>
    </location>
</feature>
<dbReference type="PROSITE" id="PS51841">
    <property type="entry name" value="LTD"/>
    <property type="match status" value="1"/>
</dbReference>
<dbReference type="Gene3D" id="2.160.20.10">
    <property type="entry name" value="Single-stranded right-handed beta-helix, Pectin lyase-like"/>
    <property type="match status" value="1"/>
</dbReference>
<dbReference type="Gene3D" id="1.10.575.10">
    <property type="entry name" value="P1 Nuclease"/>
    <property type="match status" value="1"/>
</dbReference>
<evidence type="ECO:0000313" key="5">
    <source>
        <dbReference type="Proteomes" id="UP000176787"/>
    </source>
</evidence>
<evidence type="ECO:0000256" key="2">
    <source>
        <dbReference type="SAM" id="Phobius"/>
    </source>
</evidence>
<dbReference type="EMBL" id="MHMS01000025">
    <property type="protein sequence ID" value="OGZ31561.1"/>
    <property type="molecule type" value="Genomic_DNA"/>
</dbReference>
<dbReference type="Proteomes" id="UP000176787">
    <property type="component" value="Unassembled WGS sequence"/>
</dbReference>
<accession>A0A1G2F1W8</accession>
<dbReference type="InterPro" id="IPR011050">
    <property type="entry name" value="Pectin_lyase_fold/virulence"/>
</dbReference>
<dbReference type="SUPFAM" id="SSF74853">
    <property type="entry name" value="Lamin A/C globular tail domain"/>
    <property type="match status" value="2"/>
</dbReference>
<protein>
    <recommendedName>
        <fullName evidence="3">LTD domain-containing protein</fullName>
    </recommendedName>
</protein>
<dbReference type="SMART" id="SM00710">
    <property type="entry name" value="PbH1"/>
    <property type="match status" value="5"/>
</dbReference>
<sequence>MIKYHKFYFIVFIVFIITGYFLSDFSKAYNDTTTHPALTDEIMDFYNLFFDPKITDEEKEWIIQGSHDEDTIPRWINHFYDPIYNQGWTGEKTGIMPNWLVQSVSYALIADKSPVSSLEWLHNQNLQTSYHQFLGNHTWEKAIYELAVNNNKKEAYYTLGFILHLIEDATVPEHTRNDTHAEPVQNITGDLGSPYEIYTAKFDRQNFNISEELKDKDFKPNIKNTINEYLIDLAKYSNNNFFSKDTIDNSKYKLPDLNIVKQNCDNEFCYGIDENNKKFKLVMKDIKKDGYKIIETYTIKSSDDYYPILSDYFALLSRQAIINGAGIINLFHQETEKAKQNPEKLASPPKPNTSDQTISFLNEQTKSGIAQAIIKTTARKFYRDVILKPADILKNIFSQQEPQTSSVISLGTETQASSFQSATTQSLGIQSDQLEMASPTVQNTNLETLFPNTKTIENPTSNIPTYVYAIPPAKKPASSIIDRYGLIAIPSAPGAGGGGNQSPTPNMVSQNTILLDTTPSDTTPPSISFFSVLECQNSLSSQNCLIATTTINLLWNSNDSDLNYYELSYGANISTTTATSTSLTLQNNTAYSFSLRAVDKSNNWSATSTVSIEINTQPVIINEIAWMGTATSSSDEWIELYNPTNRTIKMENFVLYSSTNLAPYIKLTSLISPFGYYLLERTDDNAVPDIAADKIYTGALNNSGEILVLSYVANNATTTIDQTVLNSSASWPAGDNSTKETMQKNDASWCTAIATPKTENNCQNRASQTPPTDTTPPNAPTITSPSSFNQTFTSSQITFQGTAEANSVVTASSATTTVSNLGEWSLSLNLNQGTTTINFYAEDLAGNQSQTISVQLFIDSIGPTIDTFSIAECSSGQNCQVATTTLHLLWNSSAIDLDYYELSYAGNISTTIATSTTLILSDNTSYVFSLRAKDKTDNWSATSTKAVSINAPTDTTPPNPPTINSPSNFNQTFATTSIDFQGTAEAISTIKVIYQLNSSTTTATTTAGGSGNWSLNLSFNQGTTTIDFYAVDLSNNISSSTAATLFIDSVGPEISSFSISQCSNSLSPEPEGCLTATTTLNLAWSSSNQDIDYYELSYGSNTATTTATSTALTLADNSNYDFSLRAIDQSGNWSSAATTSAEINTLPVVINEIGWMGTGANYPSDEFIELYNRTSKTISLTNWVLYSKTDLSPYIQLSGAIPAKNYYLIERKNTGDTDESTQSPIKDITADLWTSFSYGLNNSGEILELAMVSNNATTTIDSTPSGSWPAGGISAYVSMERFDSLNSGNIASNWQSNNTLIKNGRDVNNNQINATPKARNSASYLISTNPIINQDITLTKTKSPYLVESALTLSQDKTLTINSGVVIKFKTGSGISLNINGNLLVQGASSSPVVFTSFLDDEYGGDLNGDTTSTSPASGNWKEVYLSSTSSSTVNHAIFRYGGMYYSGQSSGRALLRIDQAISTVQNSIFEYSYVSGLKLINSPSLISNNTFRNNNNISEGYSSGIQLEGGNPTIINNTFQNNKRGLYLINDFGNVENNVFNNNSQEPILATGVVSNFSQNSGSGNGVNGIVLNSVQTQTNSAVVLSANSLPYVLDGFSQINASSTLTIKPNTVIKGKNGSGINVFGNLIADGINPNDIIFTSSYEPSNAGDWYGIRGKPGSFIKIKGTTVKSAGQFVFGGTSAALYLEQSRLEIDNAIFENNQYYGLASISSTSTIKNSTFAKHRTPNPGQKSALYLTGSNMTLENVIFEDNTLAINAPDWPANSAVIFSNLTFINNTSISSPAGIFGP</sequence>
<feature type="domain" description="LTD" evidence="3">
    <location>
        <begin position="1134"/>
        <end position="1261"/>
    </location>
</feature>
<dbReference type="GO" id="GO:0016788">
    <property type="term" value="F:hydrolase activity, acting on ester bonds"/>
    <property type="evidence" value="ECO:0007669"/>
    <property type="project" value="InterPro"/>
</dbReference>
<feature type="transmembrane region" description="Helical" evidence="2">
    <location>
        <begin position="7"/>
        <end position="23"/>
    </location>
</feature>
<evidence type="ECO:0000313" key="4">
    <source>
        <dbReference type="EMBL" id="OGZ31561.1"/>
    </source>
</evidence>
<comment type="caution">
    <text evidence="4">The sequence shown here is derived from an EMBL/GenBank/DDBJ whole genome shotgun (WGS) entry which is preliminary data.</text>
</comment>
<evidence type="ECO:0000256" key="1">
    <source>
        <dbReference type="SAM" id="MobiDB-lite"/>
    </source>
</evidence>
<dbReference type="InterPro" id="IPR036415">
    <property type="entry name" value="Lamin_tail_dom_sf"/>
</dbReference>
<feature type="region of interest" description="Disordered" evidence="1">
    <location>
        <begin position="759"/>
        <end position="787"/>
    </location>
</feature>
<dbReference type="STRING" id="1801726.A3H02_02535"/>
<dbReference type="SUPFAM" id="SSF48537">
    <property type="entry name" value="Phospholipase C/P1 nuclease"/>
    <property type="match status" value="1"/>
</dbReference>
<keyword evidence="2" id="KW-0812">Transmembrane</keyword>
<name>A0A1G2F1W8_9BACT</name>
<evidence type="ECO:0000259" key="3">
    <source>
        <dbReference type="PROSITE" id="PS51841"/>
    </source>
</evidence>
<dbReference type="InterPro" id="IPR012334">
    <property type="entry name" value="Pectin_lyas_fold"/>
</dbReference>
<dbReference type="InterPro" id="IPR013783">
    <property type="entry name" value="Ig-like_fold"/>
</dbReference>
<keyword evidence="2" id="KW-0472">Membrane</keyword>
<dbReference type="InterPro" id="IPR006626">
    <property type="entry name" value="PbH1"/>
</dbReference>
<dbReference type="SUPFAM" id="SSF51126">
    <property type="entry name" value="Pectin lyase-like"/>
    <property type="match status" value="2"/>
</dbReference>
<proteinExistence type="predicted"/>
<reference evidence="4 5" key="1">
    <citation type="journal article" date="2016" name="Nat. Commun.">
        <title>Thousands of microbial genomes shed light on interconnected biogeochemical processes in an aquifer system.</title>
        <authorList>
            <person name="Anantharaman K."/>
            <person name="Brown C.T."/>
            <person name="Hug L.A."/>
            <person name="Sharon I."/>
            <person name="Castelle C.J."/>
            <person name="Probst A.J."/>
            <person name="Thomas B.C."/>
            <person name="Singh A."/>
            <person name="Wilkins M.J."/>
            <person name="Karaoz U."/>
            <person name="Brodie E.L."/>
            <person name="Williams K.H."/>
            <person name="Hubbard S.S."/>
            <person name="Banfield J.F."/>
        </authorList>
    </citation>
    <scope>NUCLEOTIDE SEQUENCE [LARGE SCALE GENOMIC DNA]</scope>
</reference>
<organism evidence="4 5">
    <name type="scientific">Candidatus Niyogibacteria bacterium RIFCSPLOWO2_12_FULL_41_13</name>
    <dbReference type="NCBI Taxonomy" id="1801726"/>
    <lineage>
        <taxon>Bacteria</taxon>
        <taxon>Candidatus Niyogiibacteriota</taxon>
    </lineage>
</organism>
<dbReference type="Gene3D" id="2.60.40.10">
    <property type="entry name" value="Immunoglobulins"/>
    <property type="match status" value="4"/>
</dbReference>
<keyword evidence="2" id="KW-1133">Transmembrane helix</keyword>
<dbReference type="Pfam" id="PF00932">
    <property type="entry name" value="LTD"/>
    <property type="match status" value="1"/>
</dbReference>